<dbReference type="AlphaFoldDB" id="A0A7W8GGP8"/>
<dbReference type="Proteomes" id="UP000525389">
    <property type="component" value="Unassembled WGS sequence"/>
</dbReference>
<evidence type="ECO:0000313" key="2">
    <source>
        <dbReference type="Proteomes" id="UP000525389"/>
    </source>
</evidence>
<reference evidence="1 2" key="1">
    <citation type="submission" date="2020-08" db="EMBL/GenBank/DDBJ databases">
        <title>Genomic Encyclopedia of Type Strains, Phase IV (KMG-IV): sequencing the most valuable type-strain genomes for metagenomic binning, comparative biology and taxonomic classification.</title>
        <authorList>
            <person name="Goeker M."/>
        </authorList>
    </citation>
    <scope>NUCLEOTIDE SEQUENCE [LARGE SCALE GENOMIC DNA]</scope>
    <source>
        <strain evidence="1 2">DSM 101791</strain>
    </source>
</reference>
<keyword evidence="2" id="KW-1185">Reference proteome</keyword>
<proteinExistence type="predicted"/>
<protein>
    <submittedName>
        <fullName evidence="1">Uncharacterized protein</fullName>
    </submittedName>
</protein>
<dbReference type="RefSeq" id="WP_184030260.1">
    <property type="nucleotide sequence ID" value="NZ_JACHFN010000010.1"/>
</dbReference>
<organism evidence="1 2">
    <name type="scientific">Deinococcus budaensis</name>
    <dbReference type="NCBI Taxonomy" id="1665626"/>
    <lineage>
        <taxon>Bacteria</taxon>
        <taxon>Thermotogati</taxon>
        <taxon>Deinococcota</taxon>
        <taxon>Deinococci</taxon>
        <taxon>Deinococcales</taxon>
        <taxon>Deinococcaceae</taxon>
        <taxon>Deinococcus</taxon>
    </lineage>
</organism>
<sequence length="46" mass="4677">MPRPSFAPAPAPASGVWPAAPATVRVGARPVEAGRAGHCPAQRGFR</sequence>
<evidence type="ECO:0000313" key="1">
    <source>
        <dbReference type="EMBL" id="MBB5235292.1"/>
    </source>
</evidence>
<gene>
    <name evidence="1" type="ORF">HNQ09_002744</name>
</gene>
<comment type="caution">
    <text evidence="1">The sequence shown here is derived from an EMBL/GenBank/DDBJ whole genome shotgun (WGS) entry which is preliminary data.</text>
</comment>
<dbReference type="EMBL" id="JACHFN010000010">
    <property type="protein sequence ID" value="MBB5235292.1"/>
    <property type="molecule type" value="Genomic_DNA"/>
</dbReference>
<accession>A0A7W8GGP8</accession>
<name>A0A7W8GGP8_9DEIO</name>